<keyword evidence="6 7" id="KW-0472">Membrane</keyword>
<feature type="transmembrane region" description="Helical" evidence="7">
    <location>
        <begin position="201"/>
        <end position="226"/>
    </location>
</feature>
<keyword evidence="2 7" id="KW-0813">Transport</keyword>
<evidence type="ECO:0000256" key="1">
    <source>
        <dbReference type="ARBA" id="ARBA00004651"/>
    </source>
</evidence>
<sequence length="285" mass="30503">MTTLDTPQTTPPSAGRDAVAPARTRRMPSAARKALLGALGVVGFLATWQLIPALGIIDARYLPYATDTLARLGTMLGDLEFYRNIGRTMTSWAIGLVIALVAAVVLGAVVGLVPVLRRATHTTVEFLRPIPSVALIPLAILIFGIQLPAALVIIVYATFWQIFVQVLYGVADVDAVARDTARSFGLGRAARFRHLVFPTTLPYLMTGLRLGAAVALILAITAEMTIGVPGLGNVLNVARNAGDNVTVFAVVVTTGLLGLLVNLVFRFIERRTLSWHQSVRGEEVL</sequence>
<keyword evidence="4 7" id="KW-0812">Transmembrane</keyword>
<evidence type="ECO:0000256" key="4">
    <source>
        <dbReference type="ARBA" id="ARBA00022692"/>
    </source>
</evidence>
<evidence type="ECO:0000256" key="7">
    <source>
        <dbReference type="RuleBase" id="RU363032"/>
    </source>
</evidence>
<feature type="transmembrane region" description="Helical" evidence="7">
    <location>
        <begin position="246"/>
        <end position="268"/>
    </location>
</feature>
<feature type="compositionally biased region" description="Polar residues" evidence="8">
    <location>
        <begin position="1"/>
        <end position="12"/>
    </location>
</feature>
<dbReference type="InterPro" id="IPR035906">
    <property type="entry name" value="MetI-like_sf"/>
</dbReference>
<dbReference type="GO" id="GO:0005886">
    <property type="term" value="C:plasma membrane"/>
    <property type="evidence" value="ECO:0007669"/>
    <property type="project" value="UniProtKB-SubCell"/>
</dbReference>
<evidence type="ECO:0000313" key="11">
    <source>
        <dbReference type="Proteomes" id="UP000276888"/>
    </source>
</evidence>
<dbReference type="GO" id="GO:0055085">
    <property type="term" value="P:transmembrane transport"/>
    <property type="evidence" value="ECO:0007669"/>
    <property type="project" value="InterPro"/>
</dbReference>
<evidence type="ECO:0000256" key="5">
    <source>
        <dbReference type="ARBA" id="ARBA00022989"/>
    </source>
</evidence>
<dbReference type="CDD" id="cd06261">
    <property type="entry name" value="TM_PBP2"/>
    <property type="match status" value="1"/>
</dbReference>
<evidence type="ECO:0000256" key="8">
    <source>
        <dbReference type="SAM" id="MobiDB-lite"/>
    </source>
</evidence>
<name>A0A3Q9J5X9_9MICO</name>
<dbReference type="Pfam" id="PF00528">
    <property type="entry name" value="BPD_transp_1"/>
    <property type="match status" value="1"/>
</dbReference>
<comment type="similarity">
    <text evidence="7">Belongs to the binding-protein-dependent transport system permease family.</text>
</comment>
<evidence type="ECO:0000256" key="2">
    <source>
        <dbReference type="ARBA" id="ARBA00022448"/>
    </source>
</evidence>
<dbReference type="KEGG" id="mlv:CVS47_03120"/>
<feature type="transmembrane region" description="Helical" evidence="7">
    <location>
        <begin position="92"/>
        <end position="113"/>
    </location>
</feature>
<organism evidence="10 11">
    <name type="scientific">Microbacterium lemovicicum</name>
    <dbReference type="NCBI Taxonomy" id="1072463"/>
    <lineage>
        <taxon>Bacteria</taxon>
        <taxon>Bacillati</taxon>
        <taxon>Actinomycetota</taxon>
        <taxon>Actinomycetes</taxon>
        <taxon>Micrococcales</taxon>
        <taxon>Microbacteriaceae</taxon>
        <taxon>Microbacterium</taxon>
    </lineage>
</organism>
<keyword evidence="3" id="KW-1003">Cell membrane</keyword>
<keyword evidence="5 7" id="KW-1133">Transmembrane helix</keyword>
<dbReference type="PROSITE" id="PS50928">
    <property type="entry name" value="ABC_TM1"/>
    <property type="match status" value="1"/>
</dbReference>
<evidence type="ECO:0000256" key="3">
    <source>
        <dbReference type="ARBA" id="ARBA00022475"/>
    </source>
</evidence>
<dbReference type="RefSeq" id="WP_241240191.1">
    <property type="nucleotide sequence ID" value="NZ_CP031423.1"/>
</dbReference>
<dbReference type="PANTHER" id="PTHR30151">
    <property type="entry name" value="ALKANE SULFONATE ABC TRANSPORTER-RELATED, MEMBRANE SUBUNIT"/>
    <property type="match status" value="1"/>
</dbReference>
<evidence type="ECO:0000259" key="9">
    <source>
        <dbReference type="PROSITE" id="PS50928"/>
    </source>
</evidence>
<evidence type="ECO:0000313" key="10">
    <source>
        <dbReference type="EMBL" id="AZS38463.1"/>
    </source>
</evidence>
<dbReference type="Gene3D" id="1.10.3720.10">
    <property type="entry name" value="MetI-like"/>
    <property type="match status" value="1"/>
</dbReference>
<reference evidence="10 11" key="1">
    <citation type="submission" date="2018-08" db="EMBL/GenBank/DDBJ databases">
        <title>Microbacterium lemovicicum sp. nov., a bacterium isolated from a natural uranium-rich soil.</title>
        <authorList>
            <person name="ORTET P."/>
        </authorList>
    </citation>
    <scope>NUCLEOTIDE SEQUENCE [LARGE SCALE GENOMIC DNA]</scope>
    <source>
        <strain evidence="10 11">Viu22</strain>
    </source>
</reference>
<protein>
    <submittedName>
        <fullName evidence="10">Aliphatic sulfonates transport permease protein SsuC</fullName>
    </submittedName>
</protein>
<evidence type="ECO:0000256" key="6">
    <source>
        <dbReference type="ARBA" id="ARBA00023136"/>
    </source>
</evidence>
<proteinExistence type="inferred from homology"/>
<accession>A0A3Q9J5X9</accession>
<dbReference type="SUPFAM" id="SSF161098">
    <property type="entry name" value="MetI-like"/>
    <property type="match status" value="1"/>
</dbReference>
<dbReference type="PANTHER" id="PTHR30151:SF0">
    <property type="entry name" value="ABC TRANSPORTER PERMEASE PROTEIN MJ0413-RELATED"/>
    <property type="match status" value="1"/>
</dbReference>
<gene>
    <name evidence="10" type="primary">ssuC_4</name>
    <name evidence="10" type="ORF">CVS47_03120</name>
</gene>
<dbReference type="Proteomes" id="UP000276888">
    <property type="component" value="Chromosome"/>
</dbReference>
<dbReference type="AlphaFoldDB" id="A0A3Q9J5X9"/>
<feature type="region of interest" description="Disordered" evidence="8">
    <location>
        <begin position="1"/>
        <end position="23"/>
    </location>
</feature>
<dbReference type="InterPro" id="IPR000515">
    <property type="entry name" value="MetI-like"/>
</dbReference>
<comment type="subcellular location">
    <subcellularLocation>
        <location evidence="1 7">Cell membrane</location>
        <topology evidence="1 7">Multi-pass membrane protein</topology>
    </subcellularLocation>
</comment>
<feature type="transmembrane region" description="Helical" evidence="7">
    <location>
        <begin position="134"/>
        <end position="156"/>
    </location>
</feature>
<dbReference type="EMBL" id="CP031423">
    <property type="protein sequence ID" value="AZS38463.1"/>
    <property type="molecule type" value="Genomic_DNA"/>
</dbReference>
<feature type="domain" description="ABC transmembrane type-1" evidence="9">
    <location>
        <begin position="85"/>
        <end position="269"/>
    </location>
</feature>
<keyword evidence="11" id="KW-1185">Reference proteome</keyword>
<feature type="transmembrane region" description="Helical" evidence="7">
    <location>
        <begin position="34"/>
        <end position="57"/>
    </location>
</feature>